<evidence type="ECO:0000256" key="3">
    <source>
        <dbReference type="ARBA" id="ARBA00022840"/>
    </source>
</evidence>
<dbReference type="InterPro" id="IPR027417">
    <property type="entry name" value="P-loop_NTPase"/>
</dbReference>
<feature type="compositionally biased region" description="Polar residues" evidence="4">
    <location>
        <begin position="1"/>
        <end position="13"/>
    </location>
</feature>
<dbReference type="InterPro" id="IPR003959">
    <property type="entry name" value="ATPase_AAA_core"/>
</dbReference>
<evidence type="ECO:0000256" key="4">
    <source>
        <dbReference type="SAM" id="MobiDB-lite"/>
    </source>
</evidence>
<dbReference type="Gene3D" id="3.40.50.300">
    <property type="entry name" value="P-loop containing nucleotide triphosphate hydrolases"/>
    <property type="match status" value="1"/>
</dbReference>
<dbReference type="CDD" id="cd19481">
    <property type="entry name" value="RecA-like_protease"/>
    <property type="match status" value="1"/>
</dbReference>
<dbReference type="SUPFAM" id="SSF52540">
    <property type="entry name" value="P-loop containing nucleoside triphosphate hydrolases"/>
    <property type="match status" value="1"/>
</dbReference>
<dbReference type="GO" id="GO:0005524">
    <property type="term" value="F:ATP binding"/>
    <property type="evidence" value="ECO:0007669"/>
    <property type="project" value="UniProtKB-KW"/>
</dbReference>
<dbReference type="EMBL" id="AJWN02000107">
    <property type="protein sequence ID" value="OEE57668.1"/>
    <property type="molecule type" value="Genomic_DNA"/>
</dbReference>
<feature type="domain" description="AAA+ ATPase" evidence="5">
    <location>
        <begin position="476"/>
        <end position="608"/>
    </location>
</feature>
<dbReference type="Proteomes" id="UP000095039">
    <property type="component" value="Unassembled WGS sequence"/>
</dbReference>
<accession>A0A1E5BWN4</accession>
<comment type="caution">
    <text evidence="6">The sequence shown here is derived from an EMBL/GenBank/DDBJ whole genome shotgun (WGS) entry which is preliminary data.</text>
</comment>
<protein>
    <submittedName>
        <fullName evidence="6">AAA family ATPase</fullName>
    </submittedName>
</protein>
<dbReference type="SMART" id="SM00382">
    <property type="entry name" value="AAA"/>
    <property type="match status" value="1"/>
</dbReference>
<dbReference type="InterPro" id="IPR003593">
    <property type="entry name" value="AAA+_ATPase"/>
</dbReference>
<dbReference type="RefSeq" id="WP_016958825.1">
    <property type="nucleotide sequence ID" value="NZ_AJWN02000107.1"/>
</dbReference>
<gene>
    <name evidence="6" type="ORF">A1OK_17055</name>
</gene>
<evidence type="ECO:0000313" key="6">
    <source>
        <dbReference type="EMBL" id="OEE57668.1"/>
    </source>
</evidence>
<proteinExistence type="inferred from homology"/>
<keyword evidence="2" id="KW-0547">Nucleotide-binding</keyword>
<keyword evidence="7" id="KW-1185">Reference proteome</keyword>
<dbReference type="AlphaFoldDB" id="A0A1E5BWN4"/>
<dbReference type="Pfam" id="PF00004">
    <property type="entry name" value="AAA"/>
    <property type="match status" value="1"/>
</dbReference>
<evidence type="ECO:0000256" key="1">
    <source>
        <dbReference type="ARBA" id="ARBA00006914"/>
    </source>
</evidence>
<evidence type="ECO:0000313" key="7">
    <source>
        <dbReference type="Proteomes" id="UP000095039"/>
    </source>
</evidence>
<name>A0A1E5BWN4_9GAMM</name>
<comment type="similarity">
    <text evidence="1">Belongs to the AAA ATPase family.</text>
</comment>
<dbReference type="GO" id="GO:0016887">
    <property type="term" value="F:ATP hydrolysis activity"/>
    <property type="evidence" value="ECO:0007669"/>
    <property type="project" value="InterPro"/>
</dbReference>
<organism evidence="6 7">
    <name type="scientific">Enterovibrio norvegicus FF-454</name>
    <dbReference type="NCBI Taxonomy" id="1185651"/>
    <lineage>
        <taxon>Bacteria</taxon>
        <taxon>Pseudomonadati</taxon>
        <taxon>Pseudomonadota</taxon>
        <taxon>Gammaproteobacteria</taxon>
        <taxon>Vibrionales</taxon>
        <taxon>Vibrionaceae</taxon>
        <taxon>Enterovibrio</taxon>
    </lineage>
</organism>
<feature type="region of interest" description="Disordered" evidence="4">
    <location>
        <begin position="1"/>
        <end position="26"/>
    </location>
</feature>
<evidence type="ECO:0000256" key="2">
    <source>
        <dbReference type="ARBA" id="ARBA00022741"/>
    </source>
</evidence>
<reference evidence="6 7" key="1">
    <citation type="journal article" date="2012" name="Science">
        <title>Ecological populations of bacteria act as socially cohesive units of antibiotic production and resistance.</title>
        <authorList>
            <person name="Cordero O.X."/>
            <person name="Wildschutte H."/>
            <person name="Kirkup B."/>
            <person name="Proehl S."/>
            <person name="Ngo L."/>
            <person name="Hussain F."/>
            <person name="Le Roux F."/>
            <person name="Mincer T."/>
            <person name="Polz M.F."/>
        </authorList>
    </citation>
    <scope>NUCLEOTIDE SEQUENCE [LARGE SCALE GENOMIC DNA]</scope>
    <source>
        <strain evidence="6 7">FF-454</strain>
    </source>
</reference>
<dbReference type="PANTHER" id="PTHR23073">
    <property type="entry name" value="26S PROTEASOME REGULATORY SUBUNIT"/>
    <property type="match status" value="1"/>
</dbReference>
<sequence>MTDTFRVNASAQEQRAEYEKNPSSSGPAVDLFSQWQATNQAHISRLIEWVLVSFDAVRNEESGHCTLADINKGFVCDPPTAFNVLVQQFDLNEGDQAALALVLAMSFDDRVAAKCAMVTESSRRSHPTATLAFSVSHDCDWGSFSPHSPLRYWLLLEWQPIGNGDATLVVDERILNFLRGINYLDERLAVMLEPMPAVASDASLSYSQSRGLQSALTYIQQSHQHQLNLHQSHPHQSHRQQVVIEFFGEDKPSKTLMAAALAHQLGATVQILHATSLPTQPNDLDALARLWQREAGLMPLLLLIEGADDPARLRQLQQFVGRVGGLVMIDAGVMPIGVTPNSFPLLVERPTVEEQEGLWRNAIQGANESLPARLSEQFSLSQQDINQMTLIAESGGGESLLHSDPRFEKALWTCCQQRAASSLAKLAQRIDCKASWQTLVLPPAQTKMLDQLTAQVGLRSRVYQQWGFRHRMSRGMGISAMFCGDSGTGKTMAAEAIANELGLDLYRIDLSSVISKYIGDTEKKMRELFQAAEQCGAILFFDEADALFGKRSEVKNSNDRFANIGIDDLLQRIETYRGLAILATNLKSSVDKAFLRRLRFVVDFPFPGPLERERIWFTAFPPETPLSADVNPTRLSRLNLTGGSIHNVALNGAFLAAQHGDSVSMQWLMEAAAAELQKLDRPIKAGDLEYE</sequence>
<dbReference type="InterPro" id="IPR050221">
    <property type="entry name" value="26S_Proteasome_ATPase"/>
</dbReference>
<keyword evidence="3" id="KW-0067">ATP-binding</keyword>
<evidence type="ECO:0000259" key="5">
    <source>
        <dbReference type="SMART" id="SM00382"/>
    </source>
</evidence>